<dbReference type="PANTHER" id="PTHR30036:SF7">
    <property type="entry name" value="ABC TRANSPORTER PERIPLASMIC-BINDING PROTEIN YPHF"/>
    <property type="match status" value="1"/>
</dbReference>
<dbReference type="KEGG" id="sgp:SpiGrapes_1528"/>
<keyword evidence="5" id="KW-0762">Sugar transport</keyword>
<dbReference type="HOGENOM" id="CLU_037628_3_0_12"/>
<sequence>MRKGMRNGPLVFLMIVLFAIPPLFAQGQKATSSDMYEIATVVKITGIPWFNRLEEGVVAAGKELGVNAYQIGPADADPAQQVKMVEDLISKKVDAICITPNDATALEPVFKKAREQGILIITHESPDQKGKDVDIELIDNVAFAKHTWDMLVEGMGTSGKYAVFVGGLTVPLHNLWVDEGLKYAKEKYPDLLLVTSRIPCGEDQELSKQKTLELLKTYPDLDGIVGFGSLGPPGAAQALKEKGLAGKVTVVGTVIPGHAAPYLKEGSLTKGILWDPKDAGFAMNWVAKYLLDGGLLKDLKEIPGVGAVTLIGDVIKVDAMVDITKENVDSFGF</sequence>
<dbReference type="GO" id="GO:0030246">
    <property type="term" value="F:carbohydrate binding"/>
    <property type="evidence" value="ECO:0007669"/>
    <property type="project" value="TreeGrafter"/>
</dbReference>
<dbReference type="Proteomes" id="UP000005632">
    <property type="component" value="Chromosome"/>
</dbReference>
<dbReference type="STRING" id="158190.SpiGrapes_1528"/>
<dbReference type="RefSeq" id="WP_014270186.1">
    <property type="nucleotide sequence ID" value="NC_016633.1"/>
</dbReference>
<dbReference type="EMBL" id="CP003155">
    <property type="protein sequence ID" value="AEV29338.1"/>
    <property type="molecule type" value="Genomic_DNA"/>
</dbReference>
<feature type="chain" id="PRO_5003513964" evidence="3">
    <location>
        <begin position="26"/>
        <end position="333"/>
    </location>
</feature>
<evidence type="ECO:0000256" key="1">
    <source>
        <dbReference type="ARBA" id="ARBA00004196"/>
    </source>
</evidence>
<proteinExistence type="inferred from homology"/>
<accession>G8QVP6</accession>
<feature type="signal peptide" evidence="3">
    <location>
        <begin position="1"/>
        <end position="25"/>
    </location>
</feature>
<dbReference type="PANTHER" id="PTHR30036">
    <property type="entry name" value="D-XYLOSE-BINDING PERIPLASMIC PROTEIN"/>
    <property type="match status" value="1"/>
</dbReference>
<organism evidence="5 6">
    <name type="scientific">Sphaerochaeta pleomorpha (strain ATCC BAA-1885 / DSM 22778 / Grapes)</name>
    <dbReference type="NCBI Taxonomy" id="158190"/>
    <lineage>
        <taxon>Bacteria</taxon>
        <taxon>Pseudomonadati</taxon>
        <taxon>Spirochaetota</taxon>
        <taxon>Spirochaetia</taxon>
        <taxon>Spirochaetales</taxon>
        <taxon>Sphaerochaetaceae</taxon>
        <taxon>Sphaerochaeta</taxon>
    </lineage>
</organism>
<evidence type="ECO:0000259" key="4">
    <source>
        <dbReference type="Pfam" id="PF13407"/>
    </source>
</evidence>
<keyword evidence="3" id="KW-0732">Signal</keyword>
<feature type="domain" description="Periplasmic binding protein" evidence="4">
    <location>
        <begin position="38"/>
        <end position="293"/>
    </location>
</feature>
<dbReference type="InterPro" id="IPR050555">
    <property type="entry name" value="Bact_Solute-Bind_Prot2"/>
</dbReference>
<dbReference type="Pfam" id="PF13407">
    <property type="entry name" value="Peripla_BP_4"/>
    <property type="match status" value="1"/>
</dbReference>
<reference evidence="5 6" key="1">
    <citation type="submission" date="2011-11" db="EMBL/GenBank/DDBJ databases">
        <title>Complete sequence of Spirochaeta sp. grapes.</title>
        <authorList>
            <consortium name="US DOE Joint Genome Institute"/>
            <person name="Lucas S."/>
            <person name="Han J."/>
            <person name="Lapidus A."/>
            <person name="Cheng J.-F."/>
            <person name="Goodwin L."/>
            <person name="Pitluck S."/>
            <person name="Peters L."/>
            <person name="Ovchinnikova G."/>
            <person name="Munk A.C."/>
            <person name="Detter J.C."/>
            <person name="Han C."/>
            <person name="Tapia R."/>
            <person name="Land M."/>
            <person name="Hauser L."/>
            <person name="Kyrpides N."/>
            <person name="Ivanova N."/>
            <person name="Pagani I."/>
            <person name="Ritalahtilisa K."/>
            <person name="Loeffler F."/>
            <person name="Woyke T."/>
        </authorList>
    </citation>
    <scope>NUCLEOTIDE SEQUENCE [LARGE SCALE GENOMIC DNA]</scope>
    <source>
        <strain evidence="6">ATCC BAA-1885 / DSM 22778 / Grapes</strain>
    </source>
</reference>
<dbReference type="InterPro" id="IPR025997">
    <property type="entry name" value="SBP_2_dom"/>
</dbReference>
<dbReference type="AlphaFoldDB" id="G8QVP6"/>
<name>G8QVP6_SPHPG</name>
<keyword evidence="6" id="KW-1185">Reference proteome</keyword>
<dbReference type="SUPFAM" id="SSF53822">
    <property type="entry name" value="Periplasmic binding protein-like I"/>
    <property type="match status" value="1"/>
</dbReference>
<gene>
    <name evidence="5" type="ordered locus">SpiGrapes_1528</name>
</gene>
<evidence type="ECO:0000313" key="6">
    <source>
        <dbReference type="Proteomes" id="UP000005632"/>
    </source>
</evidence>
<keyword evidence="5" id="KW-0813">Transport</keyword>
<dbReference type="Gene3D" id="3.40.50.2300">
    <property type="match status" value="2"/>
</dbReference>
<protein>
    <submittedName>
        <fullName evidence="5">ABC-type sugar transport system, periplasmic component</fullName>
    </submittedName>
</protein>
<evidence type="ECO:0000313" key="5">
    <source>
        <dbReference type="EMBL" id="AEV29338.1"/>
    </source>
</evidence>
<dbReference type="InterPro" id="IPR028082">
    <property type="entry name" value="Peripla_BP_I"/>
</dbReference>
<evidence type="ECO:0000256" key="3">
    <source>
        <dbReference type="SAM" id="SignalP"/>
    </source>
</evidence>
<dbReference type="CDD" id="cd20002">
    <property type="entry name" value="PBP1_LsrB_Quorum_Sensing-like"/>
    <property type="match status" value="1"/>
</dbReference>
<evidence type="ECO:0000256" key="2">
    <source>
        <dbReference type="ARBA" id="ARBA00007639"/>
    </source>
</evidence>
<dbReference type="eggNOG" id="COG1879">
    <property type="taxonomic scope" value="Bacteria"/>
</dbReference>
<dbReference type="GO" id="GO:0030288">
    <property type="term" value="C:outer membrane-bounded periplasmic space"/>
    <property type="evidence" value="ECO:0007669"/>
    <property type="project" value="TreeGrafter"/>
</dbReference>
<comment type="similarity">
    <text evidence="2">Belongs to the bacterial solute-binding protein 2 family.</text>
</comment>
<comment type="subcellular location">
    <subcellularLocation>
        <location evidence="1">Cell envelope</location>
    </subcellularLocation>
</comment>